<sequence length="455" mass="48157">MLKPTEQIIPCKVSRPTTSACYRHLRLITGMMLVIGLGSSSAWSACTKITAQNQLGAGDGTASAWAGSLDNNNGSLGLPGIIDLSTNANFQPDGTLLAAATSNFTTFALNTGYDPERVLFRCAAADVDQLYEMYATNGDNDFAGKNEDGAIAGNVPSGFATYVRNVVIRLTNLSTGEYYARQWKGRRLTDLDTDSTGRILVKAKNFSNLYTELFRVDYARASTNNAASYAYGYTQPNAYIAFKGPGINGPVEGSDSLTNWPGWYGSWPASIGLYNFVTFRRTTICAVTNFTPTVILPRISVAELNNGHSSSAEFSVDFQCQTGINSGVTSGTVAMGFLVPAANAAKAQALGLMNGSGGISHLVSDNYGAAGIASGVGIRIYRNNNPINLLSKNVTLTGNSGGWYGIFQGAQQMTGTVTGGNSYTENFRAELSKISGQTVTAGAVNAHAQVVIRIQ</sequence>
<reference evidence="2 4" key="1">
    <citation type="journal article" date="2015" name="Genome Announc.">
        <title>Thirty-Two Complete Genome Assemblies of Nine Yersinia Species, Including Y. pestis, Y. pseudotuberculosis, and Y. enterocolitica.</title>
        <authorList>
            <person name="Johnson S.L."/>
            <person name="Daligault H.E."/>
            <person name="Davenport K.W."/>
            <person name="Jaissle J."/>
            <person name="Frey K.G."/>
            <person name="Ladner J.T."/>
            <person name="Broomall S.M."/>
            <person name="Bishop-Lilly K.A."/>
            <person name="Bruce D.C."/>
            <person name="Coyne S.R."/>
            <person name="Gibbons H.S."/>
            <person name="Lo C.C."/>
            <person name="Munk A.C."/>
            <person name="Rosenzweig C.N."/>
            <person name="Koroleva G.I."/>
            <person name="Palacios G.F."/>
            <person name="Redden C.L."/>
            <person name="Xu Y."/>
            <person name="Minogue T.D."/>
            <person name="Chain P.S."/>
        </authorList>
    </citation>
    <scope>NUCLEOTIDE SEQUENCE [LARGE SCALE GENOMIC DNA]</scope>
    <source>
        <strain evidence="2 4">YRA</strain>
    </source>
</reference>
<dbReference type="InterPro" id="IPR000259">
    <property type="entry name" value="Adhesion_dom_fimbrial"/>
</dbReference>
<feature type="domain" description="Fimbrial-type adhesion" evidence="1">
    <location>
        <begin position="280"/>
        <end position="455"/>
    </location>
</feature>
<dbReference type="Gene3D" id="2.60.40.1090">
    <property type="entry name" value="Fimbrial-type adhesion domain"/>
    <property type="match status" value="1"/>
</dbReference>
<dbReference type="KEGG" id="yro:CH64_2747"/>
<keyword evidence="4" id="KW-1185">Reference proteome</keyword>
<dbReference type="Pfam" id="PF00419">
    <property type="entry name" value="Fimbrial"/>
    <property type="match status" value="1"/>
</dbReference>
<dbReference type="NCBIfam" id="NF011783">
    <property type="entry name" value="PRK15247.1"/>
    <property type="match status" value="1"/>
</dbReference>
<evidence type="ECO:0000313" key="2">
    <source>
        <dbReference type="EMBL" id="AJJ09929.1"/>
    </source>
</evidence>
<dbReference type="PIRSF" id="PIRSF029766">
    <property type="entry name" value="UCP029766"/>
    <property type="match status" value="1"/>
</dbReference>
<dbReference type="OrthoDB" id="8875995at2"/>
<dbReference type="InterPro" id="IPR036937">
    <property type="entry name" value="Adhesion_dom_fimbrial_sf"/>
</dbReference>
<dbReference type="GO" id="GO:0009289">
    <property type="term" value="C:pilus"/>
    <property type="evidence" value="ECO:0007669"/>
    <property type="project" value="InterPro"/>
</dbReference>
<proteinExistence type="predicted"/>
<dbReference type="GO" id="GO:0007155">
    <property type="term" value="P:cell adhesion"/>
    <property type="evidence" value="ECO:0007669"/>
    <property type="project" value="InterPro"/>
</dbReference>
<organism evidence="3 5">
    <name type="scientific">Yersinia rohdei</name>
    <dbReference type="NCBI Taxonomy" id="29485"/>
    <lineage>
        <taxon>Bacteria</taxon>
        <taxon>Pseudomonadati</taxon>
        <taxon>Pseudomonadota</taxon>
        <taxon>Gammaproteobacteria</taxon>
        <taxon>Enterobacterales</taxon>
        <taxon>Yersiniaceae</taxon>
        <taxon>Yersinia</taxon>
    </lineage>
</organism>
<dbReference type="InterPro" id="IPR011228">
    <property type="entry name" value="UCP029766"/>
</dbReference>
<gene>
    <name evidence="2" type="ORF">CH64_2747</name>
    <name evidence="3" type="ORF">ERS008555_02608</name>
</gene>
<evidence type="ECO:0000313" key="4">
    <source>
        <dbReference type="Proteomes" id="UP000031914"/>
    </source>
</evidence>
<evidence type="ECO:0000313" key="3">
    <source>
        <dbReference type="EMBL" id="CQI92248.1"/>
    </source>
</evidence>
<reference evidence="3 5" key="2">
    <citation type="submission" date="2015-03" db="EMBL/GenBank/DDBJ databases">
        <authorList>
            <person name="Murphy D."/>
        </authorList>
    </citation>
    <scope>NUCLEOTIDE SEQUENCE [LARGE SCALE GENOMIC DNA]</scope>
    <source>
        <strain evidence="3 5">68/02</strain>
    </source>
</reference>
<dbReference type="Proteomes" id="UP000031914">
    <property type="component" value="Chromosome"/>
</dbReference>
<evidence type="ECO:0000313" key="5">
    <source>
        <dbReference type="Proteomes" id="UP000042054"/>
    </source>
</evidence>
<evidence type="ECO:0000259" key="1">
    <source>
        <dbReference type="Pfam" id="PF00419"/>
    </source>
</evidence>
<protein>
    <submittedName>
        <fullName evidence="2">Fimbrial family protein</fullName>
    </submittedName>
    <submittedName>
        <fullName evidence="3">Putative fimbrial usher protein StbD</fullName>
    </submittedName>
</protein>
<dbReference type="EMBL" id="CP009787">
    <property type="protein sequence ID" value="AJJ09929.1"/>
    <property type="molecule type" value="Genomic_DNA"/>
</dbReference>
<name>A0A0U1HUG9_YERRO</name>
<dbReference type="Proteomes" id="UP000042054">
    <property type="component" value="Unassembled WGS sequence"/>
</dbReference>
<dbReference type="InterPro" id="IPR008966">
    <property type="entry name" value="Adhesion_dom_sf"/>
</dbReference>
<dbReference type="STRING" id="29485.CH64_2747"/>
<dbReference type="EMBL" id="CTKE01000012">
    <property type="protein sequence ID" value="CQI92248.1"/>
    <property type="molecule type" value="Genomic_DNA"/>
</dbReference>
<dbReference type="AlphaFoldDB" id="A0A0U1HUG9"/>
<accession>A0A0U1HUG9</accession>
<dbReference type="SUPFAM" id="SSF49401">
    <property type="entry name" value="Bacterial adhesins"/>
    <property type="match status" value="1"/>
</dbReference>